<dbReference type="EMBL" id="QPMT01000008">
    <property type="protein sequence ID" value="KAF4862619.1"/>
    <property type="molecule type" value="Genomic_DNA"/>
</dbReference>
<accession>A0A9P5K829</accession>
<dbReference type="Pfam" id="PF26640">
    <property type="entry name" value="DUF8212"/>
    <property type="match status" value="1"/>
</dbReference>
<proteinExistence type="predicted"/>
<organism evidence="2 3">
    <name type="scientific">Colletotrichum siamense</name>
    <name type="common">Anthracnose fungus</name>
    <dbReference type="NCBI Taxonomy" id="690259"/>
    <lineage>
        <taxon>Eukaryota</taxon>
        <taxon>Fungi</taxon>
        <taxon>Dikarya</taxon>
        <taxon>Ascomycota</taxon>
        <taxon>Pezizomycotina</taxon>
        <taxon>Sordariomycetes</taxon>
        <taxon>Hypocreomycetidae</taxon>
        <taxon>Glomerellales</taxon>
        <taxon>Glomerellaceae</taxon>
        <taxon>Colletotrichum</taxon>
        <taxon>Colletotrichum gloeosporioides species complex</taxon>
    </lineage>
</organism>
<keyword evidence="3" id="KW-1185">Reference proteome</keyword>
<dbReference type="AlphaFoldDB" id="A0A9P5K829"/>
<dbReference type="OrthoDB" id="20872at2759"/>
<dbReference type="PANTHER" id="PTHR10622">
    <property type="entry name" value="HET DOMAIN-CONTAINING PROTEIN"/>
    <property type="match status" value="1"/>
</dbReference>
<sequence length="509" mass="56952">MHAPRHVVRNITSCGWTRIVSIRAAHQSSPKPSTQCFLGTSIRECALCISPTYQHLGKTSTQRVFPVAGGSLEAGLCKNFWLPKRFCSTQPIGRSLAQATGIDVKYFNSKSITSTVWQDRWENDQIHPIFQASVGERLSWLARRETTRLEDMAYCMLGIFGISMPLIYGEGSRAFMRLQEEILKVSDDHSLFCWSWSAFSGTGSLLASRPHAFEEASQFTPRENNRPQPYSTTNAGLSIQLRTLSCWSSYIGIFNVDTIHKNEDTGVLLSGDPTTGRFIRCPYPGVPIHLCHTRGLKTHYMDMFVPTNRTGRRVIEATPFARTASAKAGVLLSFDTRDKFVEIKTLPVGSFLGTSSIVDIRFQKSALDRSACGDAESNWFADTVDTAPDILGATLVNLKLSREFQHITESFLFFIKQPQAGTRRELEWHYCRIPHAATDFVGWSHYAAPQMWQSEHQGIDRRKYVQKALMEPEFADALNFSVAGKVTVAVAARTSKTVGGTLLKHVHLT</sequence>
<dbReference type="InterPro" id="IPR058525">
    <property type="entry name" value="DUF8212"/>
</dbReference>
<evidence type="ECO:0000313" key="2">
    <source>
        <dbReference type="EMBL" id="KAF4862619.1"/>
    </source>
</evidence>
<gene>
    <name evidence="2" type="ORF">CGCSCA2_v003447</name>
</gene>
<dbReference type="PANTHER" id="PTHR10622:SF10">
    <property type="entry name" value="HET DOMAIN-CONTAINING PROTEIN"/>
    <property type="match status" value="1"/>
</dbReference>
<feature type="domain" description="DUF8212" evidence="1">
    <location>
        <begin position="173"/>
        <end position="200"/>
    </location>
</feature>
<evidence type="ECO:0000313" key="3">
    <source>
        <dbReference type="Proteomes" id="UP000711996"/>
    </source>
</evidence>
<evidence type="ECO:0000259" key="1">
    <source>
        <dbReference type="Pfam" id="PF26640"/>
    </source>
</evidence>
<dbReference type="Proteomes" id="UP000711996">
    <property type="component" value="Unassembled WGS sequence"/>
</dbReference>
<reference evidence="2" key="1">
    <citation type="submission" date="2019-06" db="EMBL/GenBank/DDBJ databases">
        <authorList>
            <person name="Gan P."/>
            <person name="Shirasu K."/>
        </authorList>
    </citation>
    <scope>NUCLEOTIDE SEQUENCE [LARGE SCALE GENOMIC DNA]</scope>
    <source>
        <strain evidence="2">CAD2</strain>
    </source>
</reference>
<protein>
    <submittedName>
        <fullName evidence="2">Vegetative incompatibility protein HET-E-1</fullName>
    </submittedName>
</protein>
<name>A0A9P5K829_COLSI</name>
<comment type="caution">
    <text evidence="2">The sequence shown here is derived from an EMBL/GenBank/DDBJ whole genome shotgun (WGS) entry which is preliminary data.</text>
</comment>